<comment type="subcellular location">
    <subcellularLocation>
        <location evidence="1">Periplasm</location>
    </subcellularLocation>
</comment>
<keyword evidence="9" id="KW-0966">Cell projection</keyword>
<dbReference type="GO" id="GO:0042597">
    <property type="term" value="C:periplasmic space"/>
    <property type="evidence" value="ECO:0007669"/>
    <property type="project" value="UniProtKB-SubCell"/>
</dbReference>
<evidence type="ECO:0000256" key="3">
    <source>
        <dbReference type="ARBA" id="ARBA00014754"/>
    </source>
</evidence>
<evidence type="ECO:0000259" key="8">
    <source>
        <dbReference type="SMART" id="SM00858"/>
    </source>
</evidence>
<dbReference type="CDD" id="cd11614">
    <property type="entry name" value="SAF_CpaB_FlgA_like"/>
    <property type="match status" value="1"/>
</dbReference>
<dbReference type="Gene3D" id="2.30.30.760">
    <property type="match status" value="1"/>
</dbReference>
<dbReference type="PANTHER" id="PTHR36307:SF1">
    <property type="entry name" value="FLAGELLA BASAL BODY P-RING FORMATION PROTEIN FLGA"/>
    <property type="match status" value="1"/>
</dbReference>
<evidence type="ECO:0000256" key="5">
    <source>
        <dbReference type="ARBA" id="ARBA00022764"/>
    </source>
</evidence>
<organism evidence="9 10">
    <name type="scientific">Vibrio owensii CAIM 1854 = LMG 25443</name>
    <dbReference type="NCBI Taxonomy" id="1229493"/>
    <lineage>
        <taxon>Bacteria</taxon>
        <taxon>Pseudomonadati</taxon>
        <taxon>Pseudomonadota</taxon>
        <taxon>Gammaproteobacteria</taxon>
        <taxon>Vibrionales</taxon>
        <taxon>Vibrionaceae</taxon>
        <taxon>Vibrio</taxon>
    </lineage>
</organism>
<dbReference type="InterPro" id="IPR013974">
    <property type="entry name" value="SAF"/>
</dbReference>
<comment type="caution">
    <text evidence="9">The sequence shown here is derived from an EMBL/GenBank/DDBJ whole genome shotgun (WGS) entry which is preliminary data.</text>
</comment>
<dbReference type="SMART" id="SM00858">
    <property type="entry name" value="SAF"/>
    <property type="match status" value="1"/>
</dbReference>
<dbReference type="Gene3D" id="3.90.1210.10">
    <property type="entry name" value="Antifreeze-like/N-acetylneuraminic acid synthase C-terminal domain"/>
    <property type="match status" value="1"/>
</dbReference>
<accession>A0A0C1ZF40</accession>
<dbReference type="PANTHER" id="PTHR36307">
    <property type="entry name" value="FLAGELLA BASAL BODY P-RING FORMATION PROTEIN FLGA"/>
    <property type="match status" value="1"/>
</dbReference>
<dbReference type="AlphaFoldDB" id="A0A0C1ZF40"/>
<gene>
    <name evidence="9" type="ORF">H735_18570</name>
</gene>
<keyword evidence="9" id="KW-0282">Flagellum</keyword>
<dbReference type="PATRIC" id="fig|1229493.5.peg.3029"/>
<dbReference type="InterPro" id="IPR017585">
    <property type="entry name" value="SAF_FlgA"/>
</dbReference>
<keyword evidence="5" id="KW-0574">Periplasm</keyword>
<dbReference type="EMBL" id="JPRD01000031">
    <property type="protein sequence ID" value="KIF51676.1"/>
    <property type="molecule type" value="Genomic_DNA"/>
</dbReference>
<evidence type="ECO:0000256" key="2">
    <source>
        <dbReference type="ARBA" id="ARBA00010474"/>
    </source>
</evidence>
<keyword evidence="9" id="KW-0969">Cilium</keyword>
<sequence length="265" mass="28949">MNYRQGRKPRFRFTETIQTKGKGRFSSIMLLCGLALSASSVSALANEKNLTADELKAIVGEQFEQEVAQIAHSRQWGNYQLDYQIWVPGSANHLPVCDVPLAITGRDNRPLPVGNLKRAVSCEAVSSPWRINVTIKSAVTLSVLVATSTIDRNETLSASNLKSETRTISRQDDFYTKTNQAIGLETTRRIRAGQIIDPTNLSSPPLIEKGNEVIIIASKDGFSASTKGVALEQGKKGQQIEVENTSSGKVIHAVVTGLNQVHTQF</sequence>
<feature type="signal peptide" evidence="7">
    <location>
        <begin position="1"/>
        <end position="45"/>
    </location>
</feature>
<name>A0A0C1ZF40_9VIBR</name>
<proteinExistence type="inferred from homology"/>
<evidence type="ECO:0000313" key="9">
    <source>
        <dbReference type="EMBL" id="KIF51676.1"/>
    </source>
</evidence>
<protein>
    <recommendedName>
        <fullName evidence="3">Flagella basal body P-ring formation protein FlgA</fullName>
    </recommendedName>
</protein>
<evidence type="ECO:0000256" key="6">
    <source>
        <dbReference type="ARBA" id="ARBA00025643"/>
    </source>
</evidence>
<dbReference type="InterPro" id="IPR039246">
    <property type="entry name" value="Flagellar_FlgA"/>
</dbReference>
<keyword evidence="4 7" id="KW-0732">Signal</keyword>
<reference evidence="9 10" key="1">
    <citation type="submission" date="2014-07" db="EMBL/GenBank/DDBJ databases">
        <title>Unique and conserved regions in Vibrio harveyi and related species in comparison with the shrimp pathogen Vibrio harveyi CAIM 1792.</title>
        <authorList>
            <person name="Espinoza-Valles I."/>
            <person name="Vora G."/>
            <person name="Leekitcharoenphon P."/>
            <person name="Ussery D."/>
            <person name="Hoj L."/>
            <person name="Gomez-Gil B."/>
        </authorList>
    </citation>
    <scope>NUCLEOTIDE SEQUENCE [LARGE SCALE GENOMIC DNA]</scope>
    <source>
        <strain evidence="10">CAIM 1854 / LMG 25443</strain>
    </source>
</reference>
<evidence type="ECO:0000256" key="4">
    <source>
        <dbReference type="ARBA" id="ARBA00022729"/>
    </source>
</evidence>
<comment type="similarity">
    <text evidence="2">Belongs to the FlgA family.</text>
</comment>
<dbReference type="GO" id="GO:0044780">
    <property type="term" value="P:bacterial-type flagellum assembly"/>
    <property type="evidence" value="ECO:0007669"/>
    <property type="project" value="InterPro"/>
</dbReference>
<feature type="chain" id="PRO_5002157106" description="Flagella basal body P-ring formation protein FlgA" evidence="7">
    <location>
        <begin position="46"/>
        <end position="265"/>
    </location>
</feature>
<dbReference type="Pfam" id="PF13144">
    <property type="entry name" value="ChapFlgA"/>
    <property type="match status" value="1"/>
</dbReference>
<dbReference type="RefSeq" id="WP_027726656.1">
    <property type="nucleotide sequence ID" value="NZ_BAOH01000028.1"/>
</dbReference>
<evidence type="ECO:0000256" key="7">
    <source>
        <dbReference type="SAM" id="SignalP"/>
    </source>
</evidence>
<dbReference type="Proteomes" id="UP000031586">
    <property type="component" value="Unassembled WGS sequence"/>
</dbReference>
<evidence type="ECO:0000313" key="10">
    <source>
        <dbReference type="Proteomes" id="UP000031586"/>
    </source>
</evidence>
<feature type="domain" description="SAF" evidence="8">
    <location>
        <begin position="141"/>
        <end position="202"/>
    </location>
</feature>
<evidence type="ECO:0000256" key="1">
    <source>
        <dbReference type="ARBA" id="ARBA00004418"/>
    </source>
</evidence>
<dbReference type="NCBIfam" id="TIGR03170">
    <property type="entry name" value="flgA_cterm"/>
    <property type="match status" value="1"/>
</dbReference>
<comment type="function">
    <text evidence="6">Involved in the assembly process of the P-ring formation. It may associate with FlgF on the rod constituting a structure essential for the P-ring assembly or may act as a modulator protein for the P-ring assembly.</text>
</comment>